<comment type="caution">
    <text evidence="3">The sequence shown here is derived from an EMBL/GenBank/DDBJ whole genome shotgun (WGS) entry which is preliminary data.</text>
</comment>
<evidence type="ECO:0000313" key="3">
    <source>
        <dbReference type="EMBL" id="HCY82719.1"/>
    </source>
</evidence>
<accession>A0A3D6BX20</accession>
<evidence type="ECO:0000313" key="4">
    <source>
        <dbReference type="Proteomes" id="UP000263268"/>
    </source>
</evidence>
<dbReference type="InterPro" id="IPR052558">
    <property type="entry name" value="Siderophore_Hydrolase_D"/>
</dbReference>
<evidence type="ECO:0000256" key="1">
    <source>
        <dbReference type="ARBA" id="ARBA00005622"/>
    </source>
</evidence>
<protein>
    <submittedName>
        <fullName evidence="3">Esterase</fullName>
    </submittedName>
</protein>
<dbReference type="Proteomes" id="UP000263268">
    <property type="component" value="Unassembled WGS sequence"/>
</dbReference>
<comment type="similarity">
    <text evidence="1">Belongs to the esterase D family.</text>
</comment>
<reference evidence="3 4" key="1">
    <citation type="journal article" date="2018" name="Nat. Biotechnol.">
        <title>A standardized bacterial taxonomy based on genome phylogeny substantially revises the tree of life.</title>
        <authorList>
            <person name="Parks D.H."/>
            <person name="Chuvochina M."/>
            <person name="Waite D.W."/>
            <person name="Rinke C."/>
            <person name="Skarshewski A."/>
            <person name="Chaumeil P.A."/>
            <person name="Hugenholtz P."/>
        </authorList>
    </citation>
    <scope>NUCLEOTIDE SEQUENCE [LARGE SCALE GENOMIC DNA]</scope>
    <source>
        <strain evidence="3">UBA10227</strain>
    </source>
</reference>
<sequence>MKTKPNSLYIGKFMLVVISLVFQQSRAQTEYLYQIGKKDSIYSKILNENRDIYIQLPDSYNSDSQEKYPVIFILDGDVLMPTLVNTHDYYSGGFMPEMVLIGISNAKNRTRDLTPSKITTKYGMPFYEENGEAVNFLKFIETELIPYVEQHYPVTNYRTLIGHSYGGLFTIFTLINKPELFANYVSIDPSMDWDDQMVLKQAEKVFKEKSFKGKALYVSLSGQLHMQNQEVTIDNVMEDTSDYTLFARSNIMLSRIIEESPENNLSFKWQFYPNDLHGTIPQPSIKDGMISLFTWFQMENTDKFNAPDTPKDELKNMIEFRANKLENHFGYSVPPFPEDLLNGLGYMNIDMHQLDKSKLYFELAIKYYPKSANAYDSMADYYLATNNKKKALQMLALAYQLSGNTYYKERMQKLKIN</sequence>
<dbReference type="SUPFAM" id="SSF48452">
    <property type="entry name" value="TPR-like"/>
    <property type="match status" value="1"/>
</dbReference>
<gene>
    <name evidence="3" type="ORF">DHV22_14545</name>
</gene>
<dbReference type="PANTHER" id="PTHR40841">
    <property type="entry name" value="SIDEROPHORE TRIACETYLFUSARININE C ESTERASE"/>
    <property type="match status" value="1"/>
</dbReference>
<dbReference type="Pfam" id="PF00756">
    <property type="entry name" value="Esterase"/>
    <property type="match status" value="1"/>
</dbReference>
<proteinExistence type="inferred from homology"/>
<evidence type="ECO:0000256" key="2">
    <source>
        <dbReference type="ARBA" id="ARBA00022801"/>
    </source>
</evidence>
<dbReference type="PANTHER" id="PTHR40841:SF2">
    <property type="entry name" value="SIDEROPHORE-DEGRADING ESTERASE (EUROFUNG)"/>
    <property type="match status" value="1"/>
</dbReference>
<dbReference type="SUPFAM" id="SSF53474">
    <property type="entry name" value="alpha/beta-Hydrolases"/>
    <property type="match status" value="1"/>
</dbReference>
<dbReference type="GO" id="GO:0016788">
    <property type="term" value="F:hydrolase activity, acting on ester bonds"/>
    <property type="evidence" value="ECO:0007669"/>
    <property type="project" value="TreeGrafter"/>
</dbReference>
<dbReference type="Gene3D" id="3.40.50.1820">
    <property type="entry name" value="alpha/beta hydrolase"/>
    <property type="match status" value="1"/>
</dbReference>
<dbReference type="InterPro" id="IPR011990">
    <property type="entry name" value="TPR-like_helical_dom_sf"/>
</dbReference>
<name>A0A3D6BX20_9FLAO</name>
<dbReference type="AlphaFoldDB" id="A0A3D6BX20"/>
<dbReference type="InterPro" id="IPR029058">
    <property type="entry name" value="AB_hydrolase_fold"/>
</dbReference>
<organism evidence="3 4">
    <name type="scientific">Xanthomarina gelatinilytica</name>
    <dbReference type="NCBI Taxonomy" id="1137281"/>
    <lineage>
        <taxon>Bacteria</taxon>
        <taxon>Pseudomonadati</taxon>
        <taxon>Bacteroidota</taxon>
        <taxon>Flavobacteriia</taxon>
        <taxon>Flavobacteriales</taxon>
        <taxon>Flavobacteriaceae</taxon>
        <taxon>Xanthomarina</taxon>
    </lineage>
</organism>
<keyword evidence="2" id="KW-0378">Hydrolase</keyword>
<dbReference type="InterPro" id="IPR000801">
    <property type="entry name" value="Esterase-like"/>
</dbReference>
<dbReference type="EMBL" id="DPRK01000229">
    <property type="protein sequence ID" value="HCY82719.1"/>
    <property type="molecule type" value="Genomic_DNA"/>
</dbReference>